<protein>
    <recommendedName>
        <fullName evidence="6">DUF1508 domain-containing protein</fullName>
    </recommendedName>
</protein>
<dbReference type="InterPro" id="IPR036913">
    <property type="entry name" value="YegP-like_sf"/>
</dbReference>
<feature type="domain" description="DUF1508" evidence="2">
    <location>
        <begin position="95"/>
        <end position="143"/>
    </location>
</feature>
<feature type="region of interest" description="Disordered" evidence="1">
    <location>
        <begin position="29"/>
        <end position="57"/>
    </location>
</feature>
<dbReference type="EMBL" id="RBWW01000001">
    <property type="protein sequence ID" value="RKS83275.1"/>
    <property type="molecule type" value="Genomic_DNA"/>
</dbReference>
<evidence type="ECO:0008006" key="6">
    <source>
        <dbReference type="Google" id="ProtNLM"/>
    </source>
</evidence>
<feature type="domain" description="Amphi-Trp" evidence="3">
    <location>
        <begin position="1"/>
        <end position="80"/>
    </location>
</feature>
<dbReference type="Pfam" id="PF20068">
    <property type="entry name" value="Amphi-Trp"/>
    <property type="match status" value="1"/>
</dbReference>
<dbReference type="Pfam" id="PF07411">
    <property type="entry name" value="DUF1508"/>
    <property type="match status" value="2"/>
</dbReference>
<keyword evidence="5" id="KW-1185">Reference proteome</keyword>
<dbReference type="InterPro" id="IPR010879">
    <property type="entry name" value="DUF1508"/>
</dbReference>
<gene>
    <name evidence="4" type="ORF">BDK61_2617</name>
</gene>
<accession>A0A495R7L5</accession>
<dbReference type="InterPro" id="IPR051141">
    <property type="entry name" value="UPF0339_domain"/>
</dbReference>
<evidence type="ECO:0000313" key="5">
    <source>
        <dbReference type="Proteomes" id="UP000268233"/>
    </source>
</evidence>
<reference evidence="4 5" key="1">
    <citation type="submission" date="2018-10" db="EMBL/GenBank/DDBJ databases">
        <title>Genomic Encyclopedia of Archaeal and Bacterial Type Strains, Phase II (KMG-II): from individual species to whole genera.</title>
        <authorList>
            <person name="Goeker M."/>
        </authorList>
    </citation>
    <scope>NUCLEOTIDE SEQUENCE [LARGE SCALE GENOMIC DNA]</scope>
    <source>
        <strain evidence="4 5">DSM 11927</strain>
    </source>
</reference>
<dbReference type="Proteomes" id="UP000268233">
    <property type="component" value="Unassembled WGS sequence"/>
</dbReference>
<evidence type="ECO:0000259" key="2">
    <source>
        <dbReference type="Pfam" id="PF07411"/>
    </source>
</evidence>
<dbReference type="PANTHER" id="PTHR40606">
    <property type="match status" value="1"/>
</dbReference>
<dbReference type="NCBIfam" id="NF041908">
    <property type="entry name" value="HVO_2922"/>
    <property type="match status" value="2"/>
</dbReference>
<dbReference type="NCBIfam" id="TIGR04354">
    <property type="entry name" value="amphi-Trp"/>
    <property type="match status" value="1"/>
</dbReference>
<evidence type="ECO:0000256" key="1">
    <source>
        <dbReference type="SAM" id="MobiDB-lite"/>
    </source>
</evidence>
<dbReference type="InterPro" id="IPR027598">
    <property type="entry name" value="Amphi-Trp_dom"/>
</dbReference>
<dbReference type="AlphaFoldDB" id="A0A495R7L5"/>
<feature type="region of interest" description="Disordered" evidence="1">
    <location>
        <begin position="194"/>
        <end position="216"/>
    </location>
</feature>
<name>A0A495R7L5_9EURY</name>
<dbReference type="Gene3D" id="2.30.29.80">
    <property type="match status" value="1"/>
</dbReference>
<dbReference type="RefSeq" id="WP_121303387.1">
    <property type="nucleotide sequence ID" value="NZ_RBWW01000001.1"/>
</dbReference>
<feature type="domain" description="DUF1508" evidence="2">
    <location>
        <begin position="166"/>
        <end position="214"/>
    </location>
</feature>
<evidence type="ECO:0000313" key="4">
    <source>
        <dbReference type="EMBL" id="RKS83275.1"/>
    </source>
</evidence>
<dbReference type="SUPFAM" id="SSF160113">
    <property type="entry name" value="YegP-like"/>
    <property type="match status" value="2"/>
</dbReference>
<organism evidence="4 5">
    <name type="scientific">Haloarcula quadrata</name>
    <dbReference type="NCBI Taxonomy" id="182779"/>
    <lineage>
        <taxon>Archaea</taxon>
        <taxon>Methanobacteriati</taxon>
        <taxon>Methanobacteriota</taxon>
        <taxon>Stenosarchaea group</taxon>
        <taxon>Halobacteria</taxon>
        <taxon>Halobacteriales</taxon>
        <taxon>Haloarculaceae</taxon>
        <taxon>Haloarcula</taxon>
    </lineage>
</organism>
<proteinExistence type="predicted"/>
<dbReference type="PANTHER" id="PTHR40606:SF1">
    <property type="entry name" value="UPF0339 PROTEIN YEGP"/>
    <property type="match status" value="1"/>
</dbReference>
<evidence type="ECO:0000259" key="3">
    <source>
        <dbReference type="Pfam" id="PF20068"/>
    </source>
</evidence>
<sequence length="216" mass="23882">MTDETVHESQETRSRRGIASYFRRLANRLSRGEPAPADEEQTVTVTPPAESEFEVEVEREDGTVTLEIDMEWNEDEGEVATDVAASKATFEVYEDSAEQYRWRLRHDNGNIIADSGEGYASKQKAEQGLESVKSNAPGAYVVDESKDDDGVVEEGGSKATFELFKDSEGKARWRLRHDNGEIIADCGQGYASKQKAKQGLQSVKTNARGAPVEEGE</sequence>
<comment type="caution">
    <text evidence="4">The sequence shown here is derived from an EMBL/GenBank/DDBJ whole genome shotgun (WGS) entry which is preliminary data.</text>
</comment>